<sequence length="140" mass="16450">MVCHDLLLLPVLFTGLEWSERIHKDGVRHTTRVIFDTQEFYPLQNTSSLCWRVLFKRFNSYLYATYMPKADRVFAASSAFCEMYKKHFEINAHPLMPLPPFYNLTPRAVNAECIKILYHSALNQNCGIDEVIELCQWLDE</sequence>
<dbReference type="Proteomes" id="UP001434737">
    <property type="component" value="Chromosome"/>
</dbReference>
<reference evidence="1 2" key="1">
    <citation type="submission" date="2024-02" db="EMBL/GenBank/DDBJ databases">
        <title>Genome and pathogenicity analysis of Helicobacter mastomyrinus isolated from mice.</title>
        <authorList>
            <person name="Zhu L."/>
        </authorList>
    </citation>
    <scope>NUCLEOTIDE SEQUENCE [LARGE SCALE GENOMIC DNA]</scope>
    <source>
        <strain evidence="1 2">Hm-17</strain>
    </source>
</reference>
<gene>
    <name evidence="1" type="ORF">V3I05_05090</name>
</gene>
<evidence type="ECO:0000313" key="1">
    <source>
        <dbReference type="EMBL" id="XAM19051.1"/>
    </source>
</evidence>
<dbReference type="RefSeq" id="WP_295701088.1">
    <property type="nucleotide sequence ID" value="NZ_CP145316.1"/>
</dbReference>
<dbReference type="EMBL" id="CP145316">
    <property type="protein sequence ID" value="XAM19051.1"/>
    <property type="molecule type" value="Genomic_DNA"/>
</dbReference>
<proteinExistence type="predicted"/>
<protein>
    <submittedName>
        <fullName evidence="1">Uncharacterized protein</fullName>
    </submittedName>
</protein>
<accession>A0ABZ3F7I9</accession>
<evidence type="ECO:0000313" key="2">
    <source>
        <dbReference type="Proteomes" id="UP001434737"/>
    </source>
</evidence>
<organism evidence="1 2">
    <name type="scientific">Helicobacter mastomyrinus</name>
    <dbReference type="NCBI Taxonomy" id="287948"/>
    <lineage>
        <taxon>Bacteria</taxon>
        <taxon>Pseudomonadati</taxon>
        <taxon>Campylobacterota</taxon>
        <taxon>Epsilonproteobacteria</taxon>
        <taxon>Campylobacterales</taxon>
        <taxon>Helicobacteraceae</taxon>
        <taxon>Helicobacter</taxon>
    </lineage>
</organism>
<name>A0ABZ3F7I9_9HELI</name>
<keyword evidence="2" id="KW-1185">Reference proteome</keyword>